<accession>A0A6J6GK98</accession>
<evidence type="ECO:0000313" key="2">
    <source>
        <dbReference type="EMBL" id="CAB4599534.1"/>
    </source>
</evidence>
<gene>
    <name evidence="2" type="ORF">UFOPK1493_04223</name>
</gene>
<dbReference type="SUPFAM" id="SSF46785">
    <property type="entry name" value="Winged helix' DNA-binding domain"/>
    <property type="match status" value="1"/>
</dbReference>
<dbReference type="InterPro" id="IPR036388">
    <property type="entry name" value="WH-like_DNA-bd_sf"/>
</dbReference>
<dbReference type="Pfam" id="PF01047">
    <property type="entry name" value="MarR"/>
    <property type="match status" value="1"/>
</dbReference>
<dbReference type="EMBL" id="CAEZSR010000306">
    <property type="protein sequence ID" value="CAB4599534.1"/>
    <property type="molecule type" value="Genomic_DNA"/>
</dbReference>
<feature type="domain" description="HTH marR-type" evidence="1">
    <location>
        <begin position="13"/>
        <end position="59"/>
    </location>
</feature>
<dbReference type="InterPro" id="IPR011991">
    <property type="entry name" value="ArsR-like_HTH"/>
</dbReference>
<proteinExistence type="predicted"/>
<organism evidence="2">
    <name type="scientific">freshwater metagenome</name>
    <dbReference type="NCBI Taxonomy" id="449393"/>
    <lineage>
        <taxon>unclassified sequences</taxon>
        <taxon>metagenomes</taxon>
        <taxon>ecological metagenomes</taxon>
    </lineage>
</organism>
<sequence length="92" mass="10500">MSERPSWTFLSNHGHVLMCLAQDPDARLRDIAERVGITERTVFGIVENLQEAGIVVREKVGRRNSYRINRDIHLRHQIESAHTVGDLIDLLG</sequence>
<dbReference type="InterPro" id="IPR036390">
    <property type="entry name" value="WH_DNA-bd_sf"/>
</dbReference>
<reference evidence="2" key="1">
    <citation type="submission" date="2020-05" db="EMBL/GenBank/DDBJ databases">
        <authorList>
            <person name="Chiriac C."/>
            <person name="Salcher M."/>
            <person name="Ghai R."/>
            <person name="Kavagutti S V."/>
        </authorList>
    </citation>
    <scope>NUCLEOTIDE SEQUENCE</scope>
</reference>
<name>A0A6J6GK98_9ZZZZ</name>
<dbReference type="Gene3D" id="1.10.10.10">
    <property type="entry name" value="Winged helix-like DNA-binding domain superfamily/Winged helix DNA-binding domain"/>
    <property type="match status" value="1"/>
</dbReference>
<dbReference type="GO" id="GO:0003700">
    <property type="term" value="F:DNA-binding transcription factor activity"/>
    <property type="evidence" value="ECO:0007669"/>
    <property type="project" value="InterPro"/>
</dbReference>
<evidence type="ECO:0000259" key="1">
    <source>
        <dbReference type="Pfam" id="PF01047"/>
    </source>
</evidence>
<protein>
    <submittedName>
        <fullName evidence="2">Unannotated protein</fullName>
    </submittedName>
</protein>
<dbReference type="AlphaFoldDB" id="A0A6J6GK98"/>
<dbReference type="InterPro" id="IPR000835">
    <property type="entry name" value="HTH_MarR-typ"/>
</dbReference>
<dbReference type="CDD" id="cd00090">
    <property type="entry name" value="HTH_ARSR"/>
    <property type="match status" value="1"/>
</dbReference>